<evidence type="ECO:0000259" key="12">
    <source>
        <dbReference type="Pfam" id="PF01225"/>
    </source>
</evidence>
<evidence type="ECO:0000313" key="16">
    <source>
        <dbReference type="Proteomes" id="UP000662904"/>
    </source>
</evidence>
<feature type="domain" description="Mur ligase central" evidence="14">
    <location>
        <begin position="109"/>
        <end position="296"/>
    </location>
</feature>
<dbReference type="SUPFAM" id="SSF63418">
    <property type="entry name" value="MurE/MurF N-terminal domain"/>
    <property type="match status" value="1"/>
</dbReference>
<evidence type="ECO:0000256" key="11">
    <source>
        <dbReference type="RuleBase" id="RU004136"/>
    </source>
</evidence>
<name>A0A8A0RN92_9FIRM</name>
<dbReference type="Pfam" id="PF02875">
    <property type="entry name" value="Mur_ligase_C"/>
    <property type="match status" value="1"/>
</dbReference>
<keyword evidence="2 10" id="KW-0436">Ligase</keyword>
<protein>
    <recommendedName>
        <fullName evidence="10 11">UDP-N-acetylmuramoyl-tripeptide--D-alanyl-D-alanine ligase</fullName>
        <ecNumber evidence="10 11">6.3.2.10</ecNumber>
    </recommendedName>
    <alternativeName>
        <fullName evidence="10">D-alanyl-D-alanine-adding enzyme</fullName>
    </alternativeName>
</protein>
<dbReference type="GO" id="GO:0051301">
    <property type="term" value="P:cell division"/>
    <property type="evidence" value="ECO:0007669"/>
    <property type="project" value="UniProtKB-KW"/>
</dbReference>
<proteinExistence type="inferred from homology"/>
<evidence type="ECO:0000313" key="15">
    <source>
        <dbReference type="EMBL" id="QSQ09733.1"/>
    </source>
</evidence>
<dbReference type="PANTHER" id="PTHR43024">
    <property type="entry name" value="UDP-N-ACETYLMURAMOYL-TRIPEPTIDE--D-ALANYL-D-ALANINE LIGASE"/>
    <property type="match status" value="1"/>
</dbReference>
<sequence>MNLTVDEVVKACRGKFIKGNPQESILGISIDSRNIMPGELFIPLKGERFDGHDFITEACKRGAAGFLTSNLESVKGCEGSIILVEDTLSALQDIAHFYRKKFPIPFIAVTGSTGKTTTKDLISKVLSQRFNVLKTTGNLNNQIGLPLTLLKLNSQHQIGVVEMGMSGFGEIARLTKIVNPRIAVLTNIGLSHIEKLGSVENIAKAKSEIFEGLEQNGKAFLNADDIHLLEIRRKFPHIEFKTYGIKNGDIRAVNIVSSGQKGITFDIVSDERTEYGFILKIPGVHNVYNALAAVSVGFEFGLNPDEIQAALRDFKMSKMRLEITEEKDSNLIIINDAYNASPDSMKAALNLLQEISSQRGRRAVAVLGNMLEMGTWGPPAHREIGRFVAEKGIDYLITVGDVAEYIAAGAKEGGMPGDRVFSFKTNMEAIKKLEEIKKEYDIILVKGSRGMKMEEIVHYLSCGGNF</sequence>
<evidence type="ECO:0000259" key="14">
    <source>
        <dbReference type="Pfam" id="PF08245"/>
    </source>
</evidence>
<dbReference type="SUPFAM" id="SSF53623">
    <property type="entry name" value="MurD-like peptide ligases, catalytic domain"/>
    <property type="match status" value="1"/>
</dbReference>
<dbReference type="InterPro" id="IPR005863">
    <property type="entry name" value="UDP-N-AcMur_synth"/>
</dbReference>
<evidence type="ECO:0000256" key="2">
    <source>
        <dbReference type="ARBA" id="ARBA00022598"/>
    </source>
</evidence>
<dbReference type="EC" id="6.3.2.10" evidence="10 11"/>
<dbReference type="UniPathway" id="UPA00219"/>
<dbReference type="Pfam" id="PF01225">
    <property type="entry name" value="Mur_ligase"/>
    <property type="match status" value="1"/>
</dbReference>
<dbReference type="InterPro" id="IPR000713">
    <property type="entry name" value="Mur_ligase_N"/>
</dbReference>
<dbReference type="GO" id="GO:0008360">
    <property type="term" value="P:regulation of cell shape"/>
    <property type="evidence" value="ECO:0007669"/>
    <property type="project" value="UniProtKB-KW"/>
</dbReference>
<dbReference type="Proteomes" id="UP000662904">
    <property type="component" value="Chromosome"/>
</dbReference>
<evidence type="ECO:0000256" key="7">
    <source>
        <dbReference type="ARBA" id="ARBA00022984"/>
    </source>
</evidence>
<evidence type="ECO:0000259" key="13">
    <source>
        <dbReference type="Pfam" id="PF02875"/>
    </source>
</evidence>
<organism evidence="15 16">
    <name type="scientific">Koleobacter methoxysyntrophicus</name>
    <dbReference type="NCBI Taxonomy" id="2751313"/>
    <lineage>
        <taxon>Bacteria</taxon>
        <taxon>Bacillati</taxon>
        <taxon>Bacillota</taxon>
        <taxon>Clostridia</taxon>
        <taxon>Koleobacterales</taxon>
        <taxon>Koleobacteraceae</taxon>
        <taxon>Koleobacter</taxon>
    </lineage>
</organism>
<feature type="domain" description="Mur ligase N-terminal catalytic" evidence="12">
    <location>
        <begin position="25"/>
        <end position="98"/>
    </location>
</feature>
<dbReference type="GO" id="GO:0005524">
    <property type="term" value="F:ATP binding"/>
    <property type="evidence" value="ECO:0007669"/>
    <property type="project" value="UniProtKB-UniRule"/>
</dbReference>
<dbReference type="KEGG" id="kme:H0A61_02113"/>
<dbReference type="EMBL" id="CP059066">
    <property type="protein sequence ID" value="QSQ09733.1"/>
    <property type="molecule type" value="Genomic_DNA"/>
</dbReference>
<evidence type="ECO:0000256" key="8">
    <source>
        <dbReference type="ARBA" id="ARBA00023306"/>
    </source>
</evidence>
<dbReference type="GO" id="GO:0009252">
    <property type="term" value="P:peptidoglycan biosynthetic process"/>
    <property type="evidence" value="ECO:0007669"/>
    <property type="project" value="UniProtKB-UniRule"/>
</dbReference>
<feature type="domain" description="Mur ligase C-terminal" evidence="13">
    <location>
        <begin position="319"/>
        <end position="449"/>
    </location>
</feature>
<dbReference type="InterPro" id="IPR036615">
    <property type="entry name" value="Mur_ligase_C_dom_sf"/>
</dbReference>
<dbReference type="PANTHER" id="PTHR43024:SF1">
    <property type="entry name" value="UDP-N-ACETYLMURAMOYL-TRIPEPTIDE--D-ALANYL-D-ALANINE LIGASE"/>
    <property type="match status" value="1"/>
</dbReference>
<dbReference type="InterPro" id="IPR035911">
    <property type="entry name" value="MurE/MurF_N"/>
</dbReference>
<dbReference type="AlphaFoldDB" id="A0A8A0RN92"/>
<comment type="function">
    <text evidence="10 11">Involved in cell wall formation. Catalyzes the final step in the synthesis of UDP-N-acetylmuramoyl-pentapeptide, the precursor of murein.</text>
</comment>
<dbReference type="Pfam" id="PF08245">
    <property type="entry name" value="Mur_ligase_M"/>
    <property type="match status" value="1"/>
</dbReference>
<keyword evidence="16" id="KW-1185">Reference proteome</keyword>
<dbReference type="InterPro" id="IPR036565">
    <property type="entry name" value="Mur-like_cat_sf"/>
</dbReference>
<dbReference type="SUPFAM" id="SSF53244">
    <property type="entry name" value="MurD-like peptide ligases, peptide-binding domain"/>
    <property type="match status" value="1"/>
</dbReference>
<dbReference type="GO" id="GO:0005737">
    <property type="term" value="C:cytoplasm"/>
    <property type="evidence" value="ECO:0007669"/>
    <property type="project" value="UniProtKB-SubCell"/>
</dbReference>
<dbReference type="GO" id="GO:0071555">
    <property type="term" value="P:cell wall organization"/>
    <property type="evidence" value="ECO:0007669"/>
    <property type="project" value="UniProtKB-KW"/>
</dbReference>
<keyword evidence="1 10" id="KW-0963">Cytoplasm</keyword>
<keyword evidence="3 10" id="KW-0132">Cell division</keyword>
<evidence type="ECO:0000256" key="4">
    <source>
        <dbReference type="ARBA" id="ARBA00022741"/>
    </source>
</evidence>
<dbReference type="InterPro" id="IPR013221">
    <property type="entry name" value="Mur_ligase_cen"/>
</dbReference>
<evidence type="ECO:0000256" key="6">
    <source>
        <dbReference type="ARBA" id="ARBA00022960"/>
    </source>
</evidence>
<dbReference type="HAMAP" id="MF_02019">
    <property type="entry name" value="MurF"/>
    <property type="match status" value="1"/>
</dbReference>
<dbReference type="Gene3D" id="3.40.1390.10">
    <property type="entry name" value="MurE/MurF, N-terminal domain"/>
    <property type="match status" value="1"/>
</dbReference>
<dbReference type="NCBIfam" id="TIGR01143">
    <property type="entry name" value="murF"/>
    <property type="match status" value="1"/>
</dbReference>
<dbReference type="Gene3D" id="3.90.190.20">
    <property type="entry name" value="Mur ligase, C-terminal domain"/>
    <property type="match status" value="1"/>
</dbReference>
<evidence type="ECO:0000256" key="9">
    <source>
        <dbReference type="ARBA" id="ARBA00023316"/>
    </source>
</evidence>
<comment type="similarity">
    <text evidence="10">Belongs to the MurCDEF family. MurF subfamily.</text>
</comment>
<keyword evidence="4 10" id="KW-0547">Nucleotide-binding</keyword>
<evidence type="ECO:0000256" key="3">
    <source>
        <dbReference type="ARBA" id="ARBA00022618"/>
    </source>
</evidence>
<reference evidence="15" key="1">
    <citation type="submission" date="2020-07" db="EMBL/GenBank/DDBJ databases">
        <title>Koleobacter methoxysyntrophicus gen. nov., sp. nov., a novel anaerobic bacterium isolated from deep subsurface oil field and proposal of Koleobacterales ord. nov. in the phylum Firmicutes.</title>
        <authorList>
            <person name="Sakamoto S."/>
            <person name="Tamaki H."/>
        </authorList>
    </citation>
    <scope>NUCLEOTIDE SEQUENCE</scope>
    <source>
        <strain evidence="15">NRmbB1</strain>
    </source>
</reference>
<keyword evidence="5 10" id="KW-0067">ATP-binding</keyword>
<feature type="binding site" evidence="10">
    <location>
        <begin position="111"/>
        <end position="117"/>
    </location>
    <ligand>
        <name>ATP</name>
        <dbReference type="ChEBI" id="CHEBI:30616"/>
    </ligand>
</feature>
<accession>A0A8A0RN92</accession>
<keyword evidence="7 10" id="KW-0573">Peptidoglycan synthesis</keyword>
<keyword evidence="6 10" id="KW-0133">Cell shape</keyword>
<evidence type="ECO:0000256" key="10">
    <source>
        <dbReference type="HAMAP-Rule" id="MF_02019"/>
    </source>
</evidence>
<comment type="subcellular location">
    <subcellularLocation>
        <location evidence="10 11">Cytoplasm</location>
    </subcellularLocation>
</comment>
<keyword evidence="8 10" id="KW-0131">Cell cycle</keyword>
<comment type="pathway">
    <text evidence="10 11">Cell wall biogenesis; peptidoglycan biosynthesis.</text>
</comment>
<gene>
    <name evidence="10 15" type="primary">murF</name>
    <name evidence="15" type="ORF">H0A61_02113</name>
</gene>
<dbReference type="RefSeq" id="WP_206707072.1">
    <property type="nucleotide sequence ID" value="NZ_CP059066.1"/>
</dbReference>
<dbReference type="InterPro" id="IPR004101">
    <property type="entry name" value="Mur_ligase_C"/>
</dbReference>
<comment type="catalytic activity">
    <reaction evidence="10 11">
        <text>D-alanyl-D-alanine + UDP-N-acetyl-alpha-D-muramoyl-L-alanyl-gamma-D-glutamyl-meso-2,6-diaminopimelate + ATP = UDP-N-acetyl-alpha-D-muramoyl-L-alanyl-gamma-D-glutamyl-meso-2,6-diaminopimeloyl-D-alanyl-D-alanine + ADP + phosphate + H(+)</text>
        <dbReference type="Rhea" id="RHEA:28374"/>
        <dbReference type="ChEBI" id="CHEBI:15378"/>
        <dbReference type="ChEBI" id="CHEBI:30616"/>
        <dbReference type="ChEBI" id="CHEBI:43474"/>
        <dbReference type="ChEBI" id="CHEBI:57822"/>
        <dbReference type="ChEBI" id="CHEBI:61386"/>
        <dbReference type="ChEBI" id="CHEBI:83905"/>
        <dbReference type="ChEBI" id="CHEBI:456216"/>
        <dbReference type="EC" id="6.3.2.10"/>
    </reaction>
</comment>
<dbReference type="Gene3D" id="3.40.1190.10">
    <property type="entry name" value="Mur-like, catalytic domain"/>
    <property type="match status" value="1"/>
</dbReference>
<dbReference type="InterPro" id="IPR051046">
    <property type="entry name" value="MurCDEF_CellWall_CoF430Synth"/>
</dbReference>
<keyword evidence="9 10" id="KW-0961">Cell wall biogenesis/degradation</keyword>
<evidence type="ECO:0000256" key="5">
    <source>
        <dbReference type="ARBA" id="ARBA00022840"/>
    </source>
</evidence>
<dbReference type="GO" id="GO:0047480">
    <property type="term" value="F:UDP-N-acetylmuramoyl-tripeptide-D-alanyl-D-alanine ligase activity"/>
    <property type="evidence" value="ECO:0007669"/>
    <property type="project" value="UniProtKB-UniRule"/>
</dbReference>
<evidence type="ECO:0000256" key="1">
    <source>
        <dbReference type="ARBA" id="ARBA00022490"/>
    </source>
</evidence>